<evidence type="ECO:0000256" key="6">
    <source>
        <dbReference type="ARBA" id="ARBA00022803"/>
    </source>
</evidence>
<feature type="repeat" description="TPR" evidence="10">
    <location>
        <begin position="614"/>
        <end position="647"/>
    </location>
</feature>
<feature type="repeat" description="TPR" evidence="10">
    <location>
        <begin position="656"/>
        <end position="689"/>
    </location>
</feature>
<dbReference type="SMART" id="SM00028">
    <property type="entry name" value="TPR"/>
    <property type="match status" value="10"/>
</dbReference>
<comment type="caution">
    <text evidence="11">The sequence shown here is derived from an EMBL/GenBank/DDBJ whole genome shotgun (WGS) entry which is preliminary data.</text>
</comment>
<evidence type="ECO:0000256" key="7">
    <source>
        <dbReference type="ARBA" id="ARBA00023054"/>
    </source>
</evidence>
<evidence type="ECO:0000256" key="5">
    <source>
        <dbReference type="ARBA" id="ARBA00022737"/>
    </source>
</evidence>
<keyword evidence="8" id="KW-0505">Motor protein</keyword>
<feature type="repeat" description="TPR" evidence="10">
    <location>
        <begin position="698"/>
        <end position="731"/>
    </location>
</feature>
<dbReference type="SUPFAM" id="SSF48452">
    <property type="entry name" value="TPR-like"/>
    <property type="match status" value="3"/>
</dbReference>
<feature type="repeat" description="TPR" evidence="10">
    <location>
        <begin position="740"/>
        <end position="773"/>
    </location>
</feature>
<keyword evidence="7" id="KW-0175">Coiled coil</keyword>
<dbReference type="InterPro" id="IPR002151">
    <property type="entry name" value="Kinesin_light"/>
</dbReference>
<evidence type="ECO:0000256" key="3">
    <source>
        <dbReference type="ARBA" id="ARBA00022490"/>
    </source>
</evidence>
<dbReference type="Gene3D" id="3.40.50.300">
    <property type="entry name" value="P-loop containing nucleotide triphosphate hydrolases"/>
    <property type="match status" value="1"/>
</dbReference>
<evidence type="ECO:0000256" key="10">
    <source>
        <dbReference type="PROSITE-ProRule" id="PRU00339"/>
    </source>
</evidence>
<dbReference type="GO" id="GO:0005871">
    <property type="term" value="C:kinesin complex"/>
    <property type="evidence" value="ECO:0007669"/>
    <property type="project" value="InterPro"/>
</dbReference>
<dbReference type="OrthoDB" id="136988at2"/>
<keyword evidence="6 10" id="KW-0802">TPR repeat</keyword>
<keyword evidence="5" id="KW-0677">Repeat</keyword>
<protein>
    <submittedName>
        <fullName evidence="11">Uncharacterized protein</fullName>
    </submittedName>
</protein>
<comment type="similarity">
    <text evidence="2">Belongs to the kinesin light chain family.</text>
</comment>
<dbReference type="GO" id="GO:0005874">
    <property type="term" value="C:microtubule"/>
    <property type="evidence" value="ECO:0007669"/>
    <property type="project" value="UniProtKB-KW"/>
</dbReference>
<evidence type="ECO:0000256" key="4">
    <source>
        <dbReference type="ARBA" id="ARBA00022701"/>
    </source>
</evidence>
<feature type="repeat" description="TPR" evidence="10">
    <location>
        <begin position="530"/>
        <end position="563"/>
    </location>
</feature>
<feature type="repeat" description="TPR" evidence="10">
    <location>
        <begin position="572"/>
        <end position="605"/>
    </location>
</feature>
<evidence type="ECO:0000256" key="1">
    <source>
        <dbReference type="ARBA" id="ARBA00004245"/>
    </source>
</evidence>
<dbReference type="PANTHER" id="PTHR45783:SF3">
    <property type="entry name" value="KINESIN LIGHT CHAIN"/>
    <property type="match status" value="1"/>
</dbReference>
<gene>
    <name evidence="11" type="ORF">KDI_47880</name>
</gene>
<keyword evidence="12" id="KW-1185">Reference proteome</keyword>
<dbReference type="Pfam" id="PF13374">
    <property type="entry name" value="TPR_10"/>
    <property type="match status" value="1"/>
</dbReference>
<comment type="subcellular location">
    <subcellularLocation>
        <location evidence="1">Cytoplasm</location>
        <location evidence="1">Cytoskeleton</location>
    </subcellularLocation>
</comment>
<evidence type="ECO:0000256" key="9">
    <source>
        <dbReference type="ARBA" id="ARBA00023212"/>
    </source>
</evidence>
<dbReference type="InterPro" id="IPR019734">
    <property type="entry name" value="TPR_rpt"/>
</dbReference>
<evidence type="ECO:0000256" key="2">
    <source>
        <dbReference type="ARBA" id="ARBA00009622"/>
    </source>
</evidence>
<organism evidence="11 12">
    <name type="scientific">Dictyobacter arantiisoli</name>
    <dbReference type="NCBI Taxonomy" id="2014874"/>
    <lineage>
        <taxon>Bacteria</taxon>
        <taxon>Bacillati</taxon>
        <taxon>Chloroflexota</taxon>
        <taxon>Ktedonobacteria</taxon>
        <taxon>Ktedonobacterales</taxon>
        <taxon>Dictyobacteraceae</taxon>
        <taxon>Dictyobacter</taxon>
    </lineage>
</organism>
<feature type="repeat" description="TPR" evidence="10">
    <location>
        <begin position="488"/>
        <end position="521"/>
    </location>
</feature>
<dbReference type="AlphaFoldDB" id="A0A5A5TK08"/>
<dbReference type="GO" id="GO:0043531">
    <property type="term" value="F:ADP binding"/>
    <property type="evidence" value="ECO:0007669"/>
    <property type="project" value="InterPro"/>
</dbReference>
<dbReference type="Pfam" id="PF13176">
    <property type="entry name" value="TPR_7"/>
    <property type="match status" value="1"/>
</dbReference>
<dbReference type="PANTHER" id="PTHR45783">
    <property type="entry name" value="KINESIN LIGHT CHAIN"/>
    <property type="match status" value="1"/>
</dbReference>
<evidence type="ECO:0000256" key="8">
    <source>
        <dbReference type="ARBA" id="ARBA00023175"/>
    </source>
</evidence>
<dbReference type="PROSITE" id="PS50293">
    <property type="entry name" value="TPR_REGION"/>
    <property type="match status" value="1"/>
</dbReference>
<dbReference type="PROSITE" id="PS50005">
    <property type="entry name" value="TPR"/>
    <property type="match status" value="9"/>
</dbReference>
<name>A0A5A5TK08_9CHLR</name>
<dbReference type="GO" id="GO:0005737">
    <property type="term" value="C:cytoplasm"/>
    <property type="evidence" value="ECO:0007669"/>
    <property type="project" value="TreeGrafter"/>
</dbReference>
<dbReference type="RefSeq" id="WP_149404062.1">
    <property type="nucleotide sequence ID" value="NZ_BIXY01000099.1"/>
</dbReference>
<feature type="repeat" description="TPR" evidence="10">
    <location>
        <begin position="824"/>
        <end position="857"/>
    </location>
</feature>
<dbReference type="GO" id="GO:0007018">
    <property type="term" value="P:microtubule-based movement"/>
    <property type="evidence" value="ECO:0007669"/>
    <property type="project" value="TreeGrafter"/>
</dbReference>
<keyword evidence="9" id="KW-0206">Cytoskeleton</keyword>
<dbReference type="InterPro" id="IPR011990">
    <property type="entry name" value="TPR-like_helical_dom_sf"/>
</dbReference>
<reference evidence="11 12" key="1">
    <citation type="submission" date="2019-01" db="EMBL/GenBank/DDBJ databases">
        <title>Draft genome sequence of Dictyobacter sp. Uno17.</title>
        <authorList>
            <person name="Wang C.M."/>
            <person name="Zheng Y."/>
            <person name="Sakai Y."/>
            <person name="Abe K."/>
            <person name="Yokota A."/>
            <person name="Yabe S."/>
        </authorList>
    </citation>
    <scope>NUCLEOTIDE SEQUENCE [LARGE SCALE GENOMIC DNA]</scope>
    <source>
        <strain evidence="11 12">Uno17</strain>
    </source>
</reference>
<dbReference type="SUPFAM" id="SSF52540">
    <property type="entry name" value="P-loop containing nucleoside triphosphate hydrolases"/>
    <property type="match status" value="1"/>
</dbReference>
<dbReference type="Pfam" id="PF13424">
    <property type="entry name" value="TPR_12"/>
    <property type="match status" value="4"/>
</dbReference>
<sequence>MDTPDLREPFQYLGQATNSAVTNSGTANNYNFQDGQHQHHHYAPAKAWTPPMMLPPRAQFFVGREDDLAWLLDQLQSDTGRTLALCGPGGMGKTALAAESLNRLIDQEDWLERFPGGIFYHSFYATPSLAIAFEQLALLFNEEVGADPYRAALRALSRRRTLLVFDGLEVLEDTQPLRQIGGKHIIILLSRRQSDAPDVTHRRTLELLSPQQGRDLLQQLAGPRATDQHSVERLVTHIGGFPLALQLIGSYLSSRQEDVAVYLQRFEQTGLPSLHHGDHQNQSVQRVLHYTYASLTPREQQLFILLGLLAPAPFPLELIAGIVDDDALSLQEMLGSLVNLSLLRRPGENYEVSHPLVHTYASMLRQTKMETRTTFPWWQRVLSWPRKKDVLSGFVMDWQDRLMAILIAHFAQSDPYDRVSLPLWQPHVLPLLSTEHLSTDQLLRTARLFTTVGFAVFTQGKYAEAEPLCKRALAIREEHLGARHPATANSLNNLAALYRAQGKYADAEPLYKRALAIREEQLGARHPATANSLNNLAALYNAQGKYADAEPLYKRALAIREEHLGARHPATATSLNNLAELYRAQGKYADAEPLYRRALAIHEEQLGARHPDTASILNNLALFYAEQGKYEEAEPLYKRALAIHEEQLGGNHPATASILNNLASLYRAQGEHAEAEPLYRRALAIHEEHLGARHPDTALSLNNLAALYRAQGKYADAEPLYKRALAIYEVHLGARHPDTANSLNNLAAFYHNQGKYAEAEPLYKRALAIREEQLGGNHPATASILNNLASLYRAQGEHAEAEPLYKRALAIYEEQLGARHPATATSLNNLAELYHNQGKYGEAEPLYKRALAIIVQRLGESHPDTQTIAANYAALLEAMKSDEK</sequence>
<dbReference type="Proteomes" id="UP000322530">
    <property type="component" value="Unassembled WGS sequence"/>
</dbReference>
<evidence type="ECO:0000313" key="12">
    <source>
        <dbReference type="Proteomes" id="UP000322530"/>
    </source>
</evidence>
<feature type="repeat" description="TPR" evidence="10">
    <location>
        <begin position="782"/>
        <end position="815"/>
    </location>
</feature>
<dbReference type="InterPro" id="IPR027417">
    <property type="entry name" value="P-loop_NTPase"/>
</dbReference>
<dbReference type="PRINTS" id="PR00381">
    <property type="entry name" value="KINESINLIGHT"/>
</dbReference>
<keyword evidence="4" id="KW-0493">Microtubule</keyword>
<evidence type="ECO:0000313" key="11">
    <source>
        <dbReference type="EMBL" id="GCF11224.1"/>
    </source>
</evidence>
<accession>A0A5A5TK08</accession>
<dbReference type="Gene3D" id="1.25.40.10">
    <property type="entry name" value="Tetratricopeptide repeat domain"/>
    <property type="match status" value="3"/>
</dbReference>
<proteinExistence type="inferred from homology"/>
<dbReference type="EMBL" id="BIXY01000099">
    <property type="protein sequence ID" value="GCF11224.1"/>
    <property type="molecule type" value="Genomic_DNA"/>
</dbReference>
<dbReference type="GO" id="GO:0019894">
    <property type="term" value="F:kinesin binding"/>
    <property type="evidence" value="ECO:0007669"/>
    <property type="project" value="TreeGrafter"/>
</dbReference>
<keyword evidence="3" id="KW-0963">Cytoplasm</keyword>